<proteinExistence type="predicted"/>
<reference evidence="1 2" key="1">
    <citation type="journal article" date="2020" name="Genomics">
        <title>Complete, high-quality genomes from long-read metagenomic sequencing of two wolf lichen thalli reveals enigmatic genome architecture.</title>
        <authorList>
            <person name="McKenzie S.K."/>
            <person name="Walston R.F."/>
            <person name="Allen J.L."/>
        </authorList>
    </citation>
    <scope>NUCLEOTIDE SEQUENCE [LARGE SCALE GENOMIC DNA]</scope>
    <source>
        <strain evidence="1">WasteWater2</strain>
    </source>
</reference>
<evidence type="ECO:0000313" key="2">
    <source>
        <dbReference type="Proteomes" id="UP000578531"/>
    </source>
</evidence>
<evidence type="ECO:0000313" key="1">
    <source>
        <dbReference type="EMBL" id="KAF6234242.1"/>
    </source>
</evidence>
<dbReference type="GeneID" id="59289318"/>
<comment type="caution">
    <text evidence="1">The sequence shown here is derived from an EMBL/GenBank/DDBJ whole genome shotgun (WGS) entry which is preliminary data.</text>
</comment>
<protein>
    <submittedName>
        <fullName evidence="1">Uncharacterized protein</fullName>
    </submittedName>
</protein>
<gene>
    <name evidence="1" type="ORF">HO173_007662</name>
</gene>
<organism evidence="1 2">
    <name type="scientific">Letharia columbiana</name>
    <dbReference type="NCBI Taxonomy" id="112416"/>
    <lineage>
        <taxon>Eukaryota</taxon>
        <taxon>Fungi</taxon>
        <taxon>Dikarya</taxon>
        <taxon>Ascomycota</taxon>
        <taxon>Pezizomycotina</taxon>
        <taxon>Lecanoromycetes</taxon>
        <taxon>OSLEUM clade</taxon>
        <taxon>Lecanoromycetidae</taxon>
        <taxon>Lecanorales</taxon>
        <taxon>Lecanorineae</taxon>
        <taxon>Parmeliaceae</taxon>
        <taxon>Letharia</taxon>
    </lineage>
</organism>
<dbReference type="Proteomes" id="UP000578531">
    <property type="component" value="Unassembled WGS sequence"/>
</dbReference>
<name>A0A8H6L3K4_9LECA</name>
<sequence>MIPQILTDYGNPFWISEICFLQTGIVMARNSAGSDDAIHTDRNARAPDHAISDSVPHENKNTEFEALLKLGSQELTDANANLLKNPIHPIFQKQRWRKSAQDAWLPLQPALSLASKAIGEDEMVAFWYHLVWGR</sequence>
<dbReference type="OrthoDB" id="10254945at2759"/>
<keyword evidence="2" id="KW-1185">Reference proteome</keyword>
<dbReference type="AlphaFoldDB" id="A0A8H6L3K4"/>
<accession>A0A8H6L3K4</accession>
<dbReference type="RefSeq" id="XP_037163643.1">
    <property type="nucleotide sequence ID" value="XM_037309564.1"/>
</dbReference>
<dbReference type="EMBL" id="JACCJC010000032">
    <property type="protein sequence ID" value="KAF6234242.1"/>
    <property type="molecule type" value="Genomic_DNA"/>
</dbReference>